<accession>K1SRX2</accession>
<keyword evidence="1" id="KW-0812">Transmembrane</keyword>
<reference evidence="2" key="1">
    <citation type="journal article" date="2013" name="Environ. Microbiol.">
        <title>Microbiota from the distal guts of lean and obese adolescents exhibit partial functional redundancy besides clear differences in community structure.</title>
        <authorList>
            <person name="Ferrer M."/>
            <person name="Ruiz A."/>
            <person name="Lanza F."/>
            <person name="Haange S.B."/>
            <person name="Oberbach A."/>
            <person name="Till H."/>
            <person name="Bargiela R."/>
            <person name="Campoy C."/>
            <person name="Segura M.T."/>
            <person name="Richter M."/>
            <person name="von Bergen M."/>
            <person name="Seifert J."/>
            <person name="Suarez A."/>
        </authorList>
    </citation>
    <scope>NUCLEOTIDE SEQUENCE</scope>
</reference>
<name>K1SRX2_9ZZZZ</name>
<feature type="transmembrane region" description="Helical" evidence="1">
    <location>
        <begin position="43"/>
        <end position="62"/>
    </location>
</feature>
<keyword evidence="2" id="KW-0808">Transferase</keyword>
<gene>
    <name evidence="2" type="ORF">LEA_12917</name>
</gene>
<sequence>MKDWFKALFGYTAGNILSVLSFVFAAAVFYTVFWLYGVETEPVLYATLISAVILLIVFVLRFSSVYKKHKRLEKIKNDAEYAVLKLPDYNDPIKKDLADIAEKMSELKTDAETRMNRKYSDSADYFTLWAHQIKTPIAAMRLLLQTDCSPENDELEEQLFKIEQYVEMVLQYIRSDSISSDLEIKSYDLGGIVRADG</sequence>
<organism evidence="2">
    <name type="scientific">human gut metagenome</name>
    <dbReference type="NCBI Taxonomy" id="408170"/>
    <lineage>
        <taxon>unclassified sequences</taxon>
        <taxon>metagenomes</taxon>
        <taxon>organismal metagenomes</taxon>
    </lineage>
</organism>
<proteinExistence type="predicted"/>
<keyword evidence="1" id="KW-0472">Membrane</keyword>
<evidence type="ECO:0000256" key="1">
    <source>
        <dbReference type="SAM" id="Phobius"/>
    </source>
</evidence>
<dbReference type="EMBL" id="AJWY01008751">
    <property type="protein sequence ID" value="EKC60338.1"/>
    <property type="molecule type" value="Genomic_DNA"/>
</dbReference>
<dbReference type="AlphaFoldDB" id="K1SRX2"/>
<evidence type="ECO:0000313" key="2">
    <source>
        <dbReference type="EMBL" id="EKC60338.1"/>
    </source>
</evidence>
<protein>
    <submittedName>
        <fullName evidence="2">Integral membrane sensor signal transduction histidine kinase</fullName>
    </submittedName>
</protein>
<dbReference type="GO" id="GO:0016301">
    <property type="term" value="F:kinase activity"/>
    <property type="evidence" value="ECO:0007669"/>
    <property type="project" value="UniProtKB-KW"/>
</dbReference>
<keyword evidence="2" id="KW-0418">Kinase</keyword>
<feature type="transmembrane region" description="Helical" evidence="1">
    <location>
        <begin position="12"/>
        <end position="37"/>
    </location>
</feature>
<keyword evidence="1" id="KW-1133">Transmembrane helix</keyword>
<comment type="caution">
    <text evidence="2">The sequence shown here is derived from an EMBL/GenBank/DDBJ whole genome shotgun (WGS) entry which is preliminary data.</text>
</comment>